<keyword evidence="2" id="KW-0964">Secreted</keyword>
<feature type="region of interest" description="Disordered" evidence="4">
    <location>
        <begin position="535"/>
        <end position="569"/>
    </location>
</feature>
<dbReference type="Gene3D" id="2.60.40.740">
    <property type="match status" value="1"/>
</dbReference>
<evidence type="ECO:0000259" key="6">
    <source>
        <dbReference type="Pfam" id="PF17210"/>
    </source>
</evidence>
<feature type="region of interest" description="Disordered" evidence="4">
    <location>
        <begin position="1806"/>
        <end position="1844"/>
    </location>
</feature>
<dbReference type="RefSeq" id="WP_119423398.1">
    <property type="nucleotide sequence ID" value="NZ_QQXK01000002.1"/>
</dbReference>
<dbReference type="InterPro" id="IPR013783">
    <property type="entry name" value="Ig-like_fold"/>
</dbReference>
<feature type="compositionally biased region" description="Basic and acidic residues" evidence="4">
    <location>
        <begin position="535"/>
        <end position="567"/>
    </location>
</feature>
<evidence type="ECO:0000313" key="9">
    <source>
        <dbReference type="Proteomes" id="UP000265419"/>
    </source>
</evidence>
<comment type="subcellular location">
    <subcellularLocation>
        <location evidence="1">Secreted</location>
    </subcellularLocation>
</comment>
<feature type="domain" description="SD-repeat containing protein B" evidence="6">
    <location>
        <begin position="1444"/>
        <end position="1574"/>
    </location>
</feature>
<dbReference type="PANTHER" id="PTHR23303:SF15">
    <property type="entry name" value="COLOSSIN-A"/>
    <property type="match status" value="1"/>
</dbReference>
<dbReference type="Proteomes" id="UP000265419">
    <property type="component" value="Unassembled WGS sequence"/>
</dbReference>
<feature type="region of interest" description="Disordered" evidence="4">
    <location>
        <begin position="2085"/>
        <end position="2115"/>
    </location>
</feature>
<evidence type="ECO:0000256" key="1">
    <source>
        <dbReference type="ARBA" id="ARBA00004613"/>
    </source>
</evidence>
<feature type="region of interest" description="Disordered" evidence="4">
    <location>
        <begin position="1483"/>
        <end position="1502"/>
    </location>
</feature>
<feature type="domain" description="SD-repeat containing protein B" evidence="6">
    <location>
        <begin position="1723"/>
        <end position="1851"/>
    </location>
</feature>
<dbReference type="SUPFAM" id="SSF117074">
    <property type="entry name" value="Hypothetical protein PA1324"/>
    <property type="match status" value="8"/>
</dbReference>
<feature type="region of interest" description="Disordered" evidence="4">
    <location>
        <begin position="1250"/>
        <end position="1286"/>
    </location>
</feature>
<evidence type="ECO:0000313" key="8">
    <source>
        <dbReference type="EMBL" id="RII43638.1"/>
    </source>
</evidence>
<dbReference type="InterPro" id="IPR033764">
    <property type="entry name" value="Sdr_B"/>
</dbReference>
<feature type="domain" description="SD-repeat containing protein B" evidence="6">
    <location>
        <begin position="1162"/>
        <end position="1295"/>
    </location>
</feature>
<keyword evidence="5" id="KW-1133">Transmembrane helix</keyword>
<feature type="domain" description="SD-repeat containing protein B" evidence="6">
    <location>
        <begin position="1580"/>
        <end position="1676"/>
    </location>
</feature>
<keyword evidence="5" id="KW-0472">Membrane</keyword>
<evidence type="ECO:0000256" key="4">
    <source>
        <dbReference type="SAM" id="MobiDB-lite"/>
    </source>
</evidence>
<sequence length="2202" mass="235317">MSLAPANAAPDSNPLSATVNHVAWANGKPVPGAEVKPGEVLNPGADLMLAVGYGPQEGQTWSDLAGKSFEFSVKGPITSLTGDLTNNEAIKSFVVSPTNPNKLVLTFADKIAADTVEGYVFAVFKAQSEKNSSTEPISWDLGASNTGQVEVTVKGTESKPAPTKNEQSKSVNNAKPDLFNVDQSAGNKTPSERISIKPGALDTEFTYTLNVTSLAADADYPIVDELPAGLVLVPGRFSVSQTRWESASSDSPITVPGVTFDPTVTADGFEGTLDVPAFSVTTITYKLKVKDQATLDGWYQDFLAKVAADENFETGKNFDIAALKNTASFGPGAVEKSATVNIKDGWGNMAEVGPDGAFGKSASPRYSIPVLNEDGTLAAPVAVEFTLNANLNSWDGSTNLKPKLKENVVITDRLSTNYTWAPQDAGFISATGIRANDATGTGAAQLTLSEATGFSGPAADFASDAYVGKWSVDAASNTLYVNVGKSQYTNASVKVATQLVNVKGLTADDKKVNTPGNVTGTEYFHAKNTASFTYTDKKGNPASKDKTAENTVVKQDERREGARDKNHFSKSLGTDKVSVKSGEAAVVPFAFEAKGIKGFDPSKTTIVDYVDTNMFDLRDEAAASAAVKTSLKANYNGSALKAEDFEVQVSAAAGTVTLKYTGAVSATGKDLRVEFSLSTYPVYGKQVLDITNKAVLFGEDGLADYWDRTTTTATNYGFEAQVKKTLYNTANKKLTDILQSETVNGEYVQKTYVYRVQVIPRGGYQGVKMRTLVDHLPVGTEFVGFIADEDMDTADNAKGQDGTPYALKQGNLEAVFTANPDATVESTPGDVVLRQKAGTTFPANTDAVWLNLAVKITSKKNGVPVVNTLGGSTAIIVPNEEGDTTVPLPIQKLDAKTGAALTDRDSRFEVKGTGANADFTAVAFAENGYLVVANAEDPEGAGKLLRVPAAGTYTVTETKAPYGYTANTEPVTFTVDENGKITSPFKAFYNEPIAYALGDFTWIDSNKNGVQDEGEPVLAGVKVTLLDGAGNVALDMDGKEVKAVKTDANGRYVFDNLPVGQYNVRFELTDAQTKKYTFTQANVAGNDDRTDSDATVSAENAKIGETGVFTLGKFGGNNDGKFTSAADYATELGLAEGTQAFKAAGGIDQTRDAGVMLKDSVSVGDYVWFDKNKDGQQGEQKDEPGIKGVVLTITGPDGKPVTDVFGDPVNPTTTDDKGYYTFENLPVLKAGESYTVTIDRADKSTQDALAEYTPTKETDPASEGYDRSKDSNTWEASSEGLTNDGDRDPTLDFGFIKKTYAVGDYTWIDANKDGLQSEGEEILADVKVELLDEDGNVLGETVTNEQGFYLFDELNAGTYQVRFTLTEAQAKKYTFTMVGAGGEDDSDAKPEADNAAVGVTKTFVLNHKNAALVSDEEYEQADLKATEGIDPTWDAGVIINPSVSVGDYVWFDENKDGIQGDPATEPGIPGVVLEVYGPDGKKVETDAYGQPVGPQTTDKDGKYSFDHLPVLGENESYTVKIVRDDPSTQEALAEYVPTQELPEGDRTTDSNTWEASSEGLTNDGDRDPTLDFGFIKANYAVGDYTWIDANKDGLQSEGEEILAGVKVELLDAEGKVVATTVTNGKGFYLFDELPAGDYQIRFTLTDEQAKKYNFTSVGDGAADDSDAKPASPTAAVGTTKVFTLNSSNPNLVPAAEYENGEFKANKGIDPTWDAGVVLKPRVSLGDYVWFDENRDGIQDETEPGIPGVVLEVYGPDGKKVETDVFGDPVKPVTTGDKGEYTFENLPVLPEGEKYTVKIVRDHPSTQKALEDLTPTVPNAGGDRGKDSSTWEATTEGLNEDGDRDPTLDFGFVKASYAIGDYTWIDLNQDGLQTEGEPVLPGVTVTLTDKHGQPVKDVYGNVVKPVQTDEFGKYVFDELPSGEYTVSFTLTPEQAKRYSFTKLGEGSADDSDAKVSEDPAVGFTKLVVLDRSNANLSAREGIKASEGIDPTWDAGVIQKSVRVGDYVWVDTDKDGRQDPNEPGIPEVWLKIVDKDGNPVKDVYGNEVPPVKTDKNGKYIFEDLPVLPEGEHYKVIIDREKSKKALAKYKPTQSNAGNREGDSDEWESTTQGLNEGGDEDLTLDFGFVLADDGIDVGGVGQTRPASTDDGIDVGGVGQTRPADGDGMANTGLNPGWLIVGGAAVALMVIGGFLYAGTRRKPRRH</sequence>
<evidence type="ECO:0000259" key="7">
    <source>
        <dbReference type="Pfam" id="PF17802"/>
    </source>
</evidence>
<protein>
    <recommendedName>
        <fullName evidence="10">LPXTG cell wall anchor domain-containing protein</fullName>
    </recommendedName>
</protein>
<dbReference type="Pfam" id="PF17210">
    <property type="entry name" value="SdrD_B"/>
    <property type="match status" value="8"/>
</dbReference>
<feature type="compositionally biased region" description="Polar residues" evidence="4">
    <location>
        <begin position="1549"/>
        <end position="1560"/>
    </location>
</feature>
<feature type="compositionally biased region" description="Basic and acidic residues" evidence="4">
    <location>
        <begin position="1254"/>
        <end position="1272"/>
    </location>
</feature>
<reference evidence="8 9" key="1">
    <citation type="submission" date="2018-07" db="EMBL/GenBank/DDBJ databases">
        <title>Arthrobacter sp. nov., isolated from raw cow's milk with high bacterial count.</title>
        <authorList>
            <person name="Hahne J."/>
            <person name="Isele D."/>
            <person name="Lipski A."/>
        </authorList>
    </citation>
    <scope>NUCLEOTIDE SEQUENCE [LARGE SCALE GENOMIC DNA]</scope>
    <source>
        <strain evidence="8 9">JZ R-35</strain>
    </source>
</reference>
<dbReference type="Gene3D" id="2.60.40.10">
    <property type="entry name" value="Immunoglobulins"/>
    <property type="match status" value="9"/>
</dbReference>
<name>A0A399JDL4_9MICC</name>
<dbReference type="GO" id="GO:0005975">
    <property type="term" value="P:carbohydrate metabolic process"/>
    <property type="evidence" value="ECO:0007669"/>
    <property type="project" value="UniProtKB-ARBA"/>
</dbReference>
<keyword evidence="9" id="KW-1185">Reference proteome</keyword>
<feature type="domain" description="SpaA-like prealbumin fold" evidence="7">
    <location>
        <begin position="890"/>
        <end position="981"/>
    </location>
</feature>
<feature type="domain" description="SD-repeat containing protein B" evidence="6">
    <location>
        <begin position="996"/>
        <end position="1100"/>
    </location>
</feature>
<feature type="domain" description="SD-repeat containing protein B" evidence="6">
    <location>
        <begin position="1301"/>
        <end position="1395"/>
    </location>
</feature>
<comment type="caution">
    <text evidence="8">The sequence shown here is derived from an EMBL/GenBank/DDBJ whole genome shotgun (WGS) entry which is preliminary data.</text>
</comment>
<dbReference type="PANTHER" id="PTHR23303">
    <property type="entry name" value="CARBOXYPEPTIDASE REGULATORY REGION-CONTAINING"/>
    <property type="match status" value="1"/>
</dbReference>
<evidence type="ECO:0000256" key="2">
    <source>
        <dbReference type="ARBA" id="ARBA00022525"/>
    </source>
</evidence>
<dbReference type="InterPro" id="IPR041033">
    <property type="entry name" value="SpaA_PFL_dom_1"/>
</dbReference>
<feature type="compositionally biased region" description="Polar residues" evidence="4">
    <location>
        <begin position="164"/>
        <end position="173"/>
    </location>
</feature>
<feature type="region of interest" description="Disordered" evidence="4">
    <location>
        <begin position="1534"/>
        <end position="1565"/>
    </location>
</feature>
<dbReference type="Pfam" id="PF17802">
    <property type="entry name" value="SpaA"/>
    <property type="match status" value="1"/>
</dbReference>
<feature type="transmembrane region" description="Helical" evidence="5">
    <location>
        <begin position="2173"/>
        <end position="2193"/>
    </location>
</feature>
<keyword evidence="5" id="KW-0812">Transmembrane</keyword>
<organism evidence="8 9">
    <name type="scientific">Galactobacter valiniphilus</name>
    <dbReference type="NCBI Taxonomy" id="2676122"/>
    <lineage>
        <taxon>Bacteria</taxon>
        <taxon>Bacillati</taxon>
        <taxon>Actinomycetota</taxon>
        <taxon>Actinomycetes</taxon>
        <taxon>Micrococcales</taxon>
        <taxon>Micrococcaceae</taxon>
        <taxon>Galactobacter</taxon>
    </lineage>
</organism>
<accession>A0A399JDL4</accession>
<evidence type="ECO:0000256" key="3">
    <source>
        <dbReference type="ARBA" id="ARBA00022729"/>
    </source>
</evidence>
<feature type="domain" description="SD-repeat containing protein B" evidence="6">
    <location>
        <begin position="1857"/>
        <end position="1980"/>
    </location>
</feature>
<dbReference type="EMBL" id="QQXK01000002">
    <property type="protein sequence ID" value="RII43638.1"/>
    <property type="molecule type" value="Genomic_DNA"/>
</dbReference>
<proteinExistence type="predicted"/>
<dbReference type="InterPro" id="IPR051417">
    <property type="entry name" value="SDr/BOS_complex"/>
</dbReference>
<dbReference type="GO" id="GO:0005576">
    <property type="term" value="C:extracellular region"/>
    <property type="evidence" value="ECO:0007669"/>
    <property type="project" value="UniProtKB-SubCell"/>
</dbReference>
<evidence type="ECO:0008006" key="10">
    <source>
        <dbReference type="Google" id="ProtNLM"/>
    </source>
</evidence>
<keyword evidence="3" id="KW-0732">Signal</keyword>
<gene>
    <name evidence="8" type="ORF">DWB68_01730</name>
</gene>
<evidence type="ECO:0000256" key="5">
    <source>
        <dbReference type="SAM" id="Phobius"/>
    </source>
</evidence>
<feature type="domain" description="SD-repeat containing protein B" evidence="6">
    <location>
        <begin position="2001"/>
        <end position="2125"/>
    </location>
</feature>
<feature type="region of interest" description="Disordered" evidence="4">
    <location>
        <begin position="153"/>
        <end position="194"/>
    </location>
</feature>